<reference evidence="2 5" key="1">
    <citation type="journal article" date="2011" name="Nature">
        <title>The Medicago genome provides insight into the evolution of rhizobial symbioses.</title>
        <authorList>
            <person name="Young N.D."/>
            <person name="Debelle F."/>
            <person name="Oldroyd G.E."/>
            <person name="Geurts R."/>
            <person name="Cannon S.B."/>
            <person name="Udvardi M.K."/>
            <person name="Benedito V.A."/>
            <person name="Mayer K.F."/>
            <person name="Gouzy J."/>
            <person name="Schoof H."/>
            <person name="Van de Peer Y."/>
            <person name="Proost S."/>
            <person name="Cook D.R."/>
            <person name="Meyers B.C."/>
            <person name="Spannagl M."/>
            <person name="Cheung F."/>
            <person name="De Mita S."/>
            <person name="Krishnakumar V."/>
            <person name="Gundlach H."/>
            <person name="Zhou S."/>
            <person name="Mudge J."/>
            <person name="Bharti A.K."/>
            <person name="Murray J.D."/>
            <person name="Naoumkina M.A."/>
            <person name="Rosen B."/>
            <person name="Silverstein K.A."/>
            <person name="Tang H."/>
            <person name="Rombauts S."/>
            <person name="Zhao P.X."/>
            <person name="Zhou P."/>
            <person name="Barbe V."/>
            <person name="Bardou P."/>
            <person name="Bechner M."/>
            <person name="Bellec A."/>
            <person name="Berger A."/>
            <person name="Berges H."/>
            <person name="Bidwell S."/>
            <person name="Bisseling T."/>
            <person name="Choisne N."/>
            <person name="Couloux A."/>
            <person name="Denny R."/>
            <person name="Deshpande S."/>
            <person name="Dai X."/>
            <person name="Doyle J.J."/>
            <person name="Dudez A.M."/>
            <person name="Farmer A.D."/>
            <person name="Fouteau S."/>
            <person name="Franken C."/>
            <person name="Gibelin C."/>
            <person name="Gish J."/>
            <person name="Goldstein S."/>
            <person name="Gonzalez A.J."/>
            <person name="Green P.J."/>
            <person name="Hallab A."/>
            <person name="Hartog M."/>
            <person name="Hua A."/>
            <person name="Humphray S.J."/>
            <person name="Jeong D.H."/>
            <person name="Jing Y."/>
            <person name="Jocker A."/>
            <person name="Kenton S.M."/>
            <person name="Kim D.J."/>
            <person name="Klee K."/>
            <person name="Lai H."/>
            <person name="Lang C."/>
            <person name="Lin S."/>
            <person name="Macmil S.L."/>
            <person name="Magdelenat G."/>
            <person name="Matthews L."/>
            <person name="McCorrison J."/>
            <person name="Monaghan E.L."/>
            <person name="Mun J.H."/>
            <person name="Najar F.Z."/>
            <person name="Nicholson C."/>
            <person name="Noirot C."/>
            <person name="O'Bleness M."/>
            <person name="Paule C.R."/>
            <person name="Poulain J."/>
            <person name="Prion F."/>
            <person name="Qin B."/>
            <person name="Qu C."/>
            <person name="Retzel E.F."/>
            <person name="Riddle C."/>
            <person name="Sallet E."/>
            <person name="Samain S."/>
            <person name="Samson N."/>
            <person name="Sanders I."/>
            <person name="Saurat O."/>
            <person name="Scarpelli C."/>
            <person name="Schiex T."/>
            <person name="Segurens B."/>
            <person name="Severin A.J."/>
            <person name="Sherrier D.J."/>
            <person name="Shi R."/>
            <person name="Sims S."/>
            <person name="Singer S.R."/>
            <person name="Sinharoy S."/>
            <person name="Sterck L."/>
            <person name="Viollet A."/>
            <person name="Wang B.B."/>
            <person name="Wang K."/>
            <person name="Wang M."/>
            <person name="Wang X."/>
            <person name="Warfsmann J."/>
            <person name="Weissenbach J."/>
            <person name="White D.D."/>
            <person name="White J.D."/>
            <person name="Wiley G.B."/>
            <person name="Wincker P."/>
            <person name="Xing Y."/>
            <person name="Yang L."/>
            <person name="Yao Z."/>
            <person name="Ying F."/>
            <person name="Zhai J."/>
            <person name="Zhou L."/>
            <person name="Zuber A."/>
            <person name="Denarie J."/>
            <person name="Dixon R.A."/>
            <person name="May G.D."/>
            <person name="Schwartz D.C."/>
            <person name="Rogers J."/>
            <person name="Quetier F."/>
            <person name="Town C.D."/>
            <person name="Roe B.A."/>
        </authorList>
    </citation>
    <scope>NUCLEOTIDE SEQUENCE [LARGE SCALE GENOMIC DNA]</scope>
    <source>
        <strain evidence="2">A17</strain>
        <strain evidence="4 5">cv. Jemalong A17</strain>
    </source>
</reference>
<feature type="region of interest" description="Disordered" evidence="1">
    <location>
        <begin position="474"/>
        <end position="505"/>
    </location>
</feature>
<proteinExistence type="predicted"/>
<evidence type="ECO:0000313" key="3">
    <source>
        <dbReference type="EMBL" id="RHN61156.1"/>
    </source>
</evidence>
<evidence type="ECO:0000313" key="4">
    <source>
        <dbReference type="EnsemblPlants" id="KEH30329"/>
    </source>
</evidence>
<reference evidence="2 5" key="2">
    <citation type="journal article" date="2014" name="BMC Genomics">
        <title>An improved genome release (version Mt4.0) for the model legume Medicago truncatula.</title>
        <authorList>
            <person name="Tang H."/>
            <person name="Krishnakumar V."/>
            <person name="Bidwell S."/>
            <person name="Rosen B."/>
            <person name="Chan A."/>
            <person name="Zhou S."/>
            <person name="Gentzbittel L."/>
            <person name="Childs K.L."/>
            <person name="Yandell M."/>
            <person name="Gundlach H."/>
            <person name="Mayer K.F."/>
            <person name="Schwartz D.C."/>
            <person name="Town C.D."/>
        </authorList>
    </citation>
    <scope>GENOME REANNOTATION</scope>
    <source>
        <strain evidence="2">A17</strain>
        <strain evidence="4 5">cv. Jemalong A17</strain>
    </source>
</reference>
<dbReference type="Gramene" id="rna23591">
    <property type="protein sequence ID" value="RHN61156.1"/>
    <property type="gene ID" value="gene23591"/>
</dbReference>
<feature type="compositionally biased region" description="Basic residues" evidence="1">
    <location>
        <begin position="369"/>
        <end position="378"/>
    </location>
</feature>
<dbReference type="AlphaFoldDB" id="A0A072UKR1"/>
<dbReference type="EnsemblPlants" id="KEH30329">
    <property type="protein sequence ID" value="KEH30329"/>
    <property type="gene ID" value="MTR_4g067260"/>
</dbReference>
<feature type="compositionally biased region" description="Polar residues" evidence="1">
    <location>
        <begin position="379"/>
        <end position="388"/>
    </location>
</feature>
<evidence type="ECO:0000313" key="5">
    <source>
        <dbReference type="Proteomes" id="UP000002051"/>
    </source>
</evidence>
<dbReference type="ExpressionAtlas" id="A0A072UKR1">
    <property type="expression patterns" value="differential"/>
</dbReference>
<dbReference type="Proteomes" id="UP000265566">
    <property type="component" value="Chromosome 4"/>
</dbReference>
<gene>
    <name evidence="4" type="primary">25492666</name>
    <name evidence="2" type="ordered locus">MTR_4g067260</name>
    <name evidence="3" type="ORF">MtrunA17_Chr4g0033591</name>
</gene>
<feature type="region of interest" description="Disordered" evidence="1">
    <location>
        <begin position="349"/>
        <end position="390"/>
    </location>
</feature>
<evidence type="ECO:0000313" key="2">
    <source>
        <dbReference type="EMBL" id="KEH30329.1"/>
    </source>
</evidence>
<dbReference type="EMBL" id="PSQE01000004">
    <property type="protein sequence ID" value="RHN61156.1"/>
    <property type="molecule type" value="Genomic_DNA"/>
</dbReference>
<dbReference type="OrthoDB" id="603754at2759"/>
<reference evidence="4" key="3">
    <citation type="submission" date="2015-04" db="UniProtKB">
        <authorList>
            <consortium name="EnsemblPlants"/>
        </authorList>
    </citation>
    <scope>IDENTIFICATION</scope>
    <source>
        <strain evidence="4">cv. Jemalong A17</strain>
    </source>
</reference>
<sequence length="825" mass="91961">MRNKKARQNNGRAVEASAPLAENDIVQSIKAVTEFPRSSFEFYVWSDEGVNLQVDLTSSPSDWTNKFKNEVRVSDNVNVNKSRSFRQDLLELREKPPFLWNTDYCQIFDRDGQAKSSSSGLKLTKGVTELFQQKNGERPLMSYSVIPCTISDRGKLELQHSKPDNQCSGNCGLPNGSCIVNPGLVCAGASLSSSVEAAKIVNGKMHSRCSRLDDRLKKSSLDSDVHVSKTELRKKKRNRYSDIQGSSTLATRILRSMKKTAVMILPSSSVELQNSEAACCHKYASVSPCDNNETLDLKAPKNTCEMEQYGLLKSSEINKVTDKNDYPSQTEEWEVAKIVDGRMRSRCSQFDDPLTKSSLDSDDQVSKTEHRKKRKNRYSKIQGSSTPATRILRSRSKTVVTVLPSSSPELQNSDVANCQKHALVSPCDNDGSLDFSERKKTSEMEHDGLLNSSEINFVIDGNNYSSQPEEREAAKVVDGRKRPGCSQLDDPLKKSSLDSDDQVSKSELHIKRENRYSEIQGSSTPATRILRSMTKTAAAVLPSSSLELQNSEVVSCHKHALVSPCDNDGSLDLSEPKNTSEMEQHGLLNSSEINIVTDRNNYTSQPEEWEAAKIVEGRTRSRCSQFVDPLNKSCLDSDDQVSKTELRKKRENRYSEIQGSSTPSTRILRSMTKTAAVLPSCSPELQNSEVASCHKYPLVSSCDNDGSLDLSNPKNTSEMEQDRLLNSSEINFVTDGNNYLSETEEWEVVKVVDGKERLGYSQFDDPHKKSSLDSDDQVSKTKLLKKRKNSYSEIQGSCGKPTTRMSRSMTKTAVLGRRSPRLISK</sequence>
<evidence type="ECO:0000256" key="1">
    <source>
        <dbReference type="SAM" id="MobiDB-lite"/>
    </source>
</evidence>
<accession>A0A072UKR1</accession>
<dbReference type="Proteomes" id="UP000002051">
    <property type="component" value="Chromosome 4"/>
</dbReference>
<feature type="compositionally biased region" description="Basic and acidic residues" evidence="1">
    <location>
        <begin position="490"/>
        <end position="505"/>
    </location>
</feature>
<feature type="compositionally biased region" description="Basic and acidic residues" evidence="1">
    <location>
        <begin position="761"/>
        <end position="772"/>
    </location>
</feature>
<dbReference type="PANTHER" id="PTHR36376:SF1">
    <property type="entry name" value="OS09G0514700 PROTEIN"/>
    <property type="match status" value="1"/>
</dbReference>
<organism evidence="2 5">
    <name type="scientific">Medicago truncatula</name>
    <name type="common">Barrel medic</name>
    <name type="synonym">Medicago tribuloides</name>
    <dbReference type="NCBI Taxonomy" id="3880"/>
    <lineage>
        <taxon>Eukaryota</taxon>
        <taxon>Viridiplantae</taxon>
        <taxon>Streptophyta</taxon>
        <taxon>Embryophyta</taxon>
        <taxon>Tracheophyta</taxon>
        <taxon>Spermatophyta</taxon>
        <taxon>Magnoliopsida</taxon>
        <taxon>eudicotyledons</taxon>
        <taxon>Gunneridae</taxon>
        <taxon>Pentapetalae</taxon>
        <taxon>rosids</taxon>
        <taxon>fabids</taxon>
        <taxon>Fabales</taxon>
        <taxon>Fabaceae</taxon>
        <taxon>Papilionoideae</taxon>
        <taxon>50 kb inversion clade</taxon>
        <taxon>NPAAA clade</taxon>
        <taxon>Hologalegina</taxon>
        <taxon>IRL clade</taxon>
        <taxon>Trifolieae</taxon>
        <taxon>Medicago</taxon>
    </lineage>
</organism>
<feature type="region of interest" description="Disordered" evidence="1">
    <location>
        <begin position="761"/>
        <end position="825"/>
    </location>
</feature>
<dbReference type="PANTHER" id="PTHR36376">
    <property type="entry name" value="OS09G0514700 PROTEIN"/>
    <property type="match status" value="1"/>
</dbReference>
<protein>
    <submittedName>
        <fullName evidence="2 4">Uncharacterized protein</fullName>
    </submittedName>
</protein>
<dbReference type="EMBL" id="CM001220">
    <property type="protein sequence ID" value="KEH30329.1"/>
    <property type="molecule type" value="Genomic_DNA"/>
</dbReference>
<name>A0A072UKR1_MEDTR</name>
<keyword evidence="5" id="KW-1185">Reference proteome</keyword>
<dbReference type="HOGENOM" id="CLU_343373_0_0_1"/>
<reference evidence="3" key="4">
    <citation type="journal article" date="2018" name="Nat. Plants">
        <title>Whole-genome landscape of Medicago truncatula symbiotic genes.</title>
        <authorList>
            <person name="Pecrix Y."/>
            <person name="Gamas P."/>
            <person name="Carrere S."/>
        </authorList>
    </citation>
    <scope>NUCLEOTIDE SEQUENCE</scope>
    <source>
        <tissue evidence="3">Leaves</tissue>
    </source>
</reference>